<dbReference type="Gene3D" id="3.40.50.720">
    <property type="entry name" value="NAD(P)-binding Rossmann-like Domain"/>
    <property type="match status" value="1"/>
</dbReference>
<sequence length="254" mass="26101">MGENRSKRLEGKRAIVTGGASGFGAGIARRFAEEGARVIVADLSGDAARALAAELGDADLGVKVDVSSAADVAALAEAANRLLGGIDIVVNNAGVGHTPQPLDELSDEAFDRIAAVNMRAIYLMSKAFVPAMKAQGSGAILNIASTGGVSPRPNLTWYNASKGWVITATRAMAVELAPFQVRVNALNPVAGDTPLLKTFMGADTPEVRAKFLASIPIGRFSTPEDMGAAAAFLCSDDASMITGVALEVDGGRCI</sequence>
<dbReference type="InterPro" id="IPR002347">
    <property type="entry name" value="SDR_fam"/>
</dbReference>
<dbReference type="PRINTS" id="PR00080">
    <property type="entry name" value="SDRFAMILY"/>
</dbReference>
<evidence type="ECO:0000256" key="2">
    <source>
        <dbReference type="ARBA" id="ARBA00023002"/>
    </source>
</evidence>
<dbReference type="PANTHER" id="PTHR43639:SF1">
    <property type="entry name" value="SHORT-CHAIN DEHYDROGENASE_REDUCTASE FAMILY PROTEIN"/>
    <property type="match status" value="1"/>
</dbReference>
<reference evidence="5 6" key="1">
    <citation type="submission" date="2018-10" db="EMBL/GenBank/DDBJ databases">
        <title>Complete genome sequence of Brevundimonas naejangsanensis BRV3.</title>
        <authorList>
            <person name="Berrios L."/>
            <person name="Ely B."/>
        </authorList>
    </citation>
    <scope>NUCLEOTIDE SEQUENCE [LARGE SCALE GENOMIC DNA]</scope>
    <source>
        <strain evidence="5 6">BRV3</strain>
    </source>
</reference>
<evidence type="ECO:0000313" key="6">
    <source>
        <dbReference type="Proteomes" id="UP000276984"/>
    </source>
</evidence>
<evidence type="ECO:0000313" key="5">
    <source>
        <dbReference type="EMBL" id="AYG95386.1"/>
    </source>
</evidence>
<dbReference type="SUPFAM" id="SSF51735">
    <property type="entry name" value="NAD(P)-binding Rossmann-fold domains"/>
    <property type="match status" value="1"/>
</dbReference>
<proteinExistence type="inferred from homology"/>
<comment type="similarity">
    <text evidence="1">Belongs to the short-chain dehydrogenases/reductases (SDR) family.</text>
</comment>
<name>A0A494RPW9_9CAUL</name>
<dbReference type="Proteomes" id="UP000276984">
    <property type="component" value="Chromosome"/>
</dbReference>
<dbReference type="RefSeq" id="WP_121482533.1">
    <property type="nucleotide sequence ID" value="NZ_CP032707.1"/>
</dbReference>
<dbReference type="GO" id="GO:0047838">
    <property type="term" value="F:D-xylose 1-dehydrogenase (NAD+) activity"/>
    <property type="evidence" value="ECO:0007669"/>
    <property type="project" value="UniProtKB-EC"/>
</dbReference>
<evidence type="ECO:0000256" key="4">
    <source>
        <dbReference type="ARBA" id="ARBA00069939"/>
    </source>
</evidence>
<organism evidence="5 6">
    <name type="scientific">Brevundimonas naejangsanensis</name>
    <dbReference type="NCBI Taxonomy" id="588932"/>
    <lineage>
        <taxon>Bacteria</taxon>
        <taxon>Pseudomonadati</taxon>
        <taxon>Pseudomonadota</taxon>
        <taxon>Alphaproteobacteria</taxon>
        <taxon>Caulobacterales</taxon>
        <taxon>Caulobacteraceae</taxon>
        <taxon>Brevundimonas</taxon>
    </lineage>
</organism>
<dbReference type="InterPro" id="IPR036291">
    <property type="entry name" value="NAD(P)-bd_dom_sf"/>
</dbReference>
<accession>A0A494RPW9</accession>
<dbReference type="PRINTS" id="PR00081">
    <property type="entry name" value="GDHRDH"/>
</dbReference>
<evidence type="ECO:0000256" key="3">
    <source>
        <dbReference type="ARBA" id="ARBA00066641"/>
    </source>
</evidence>
<keyword evidence="2 5" id="KW-0560">Oxidoreductase</keyword>
<dbReference type="EC" id="1.1.1.175" evidence="3"/>
<dbReference type="AlphaFoldDB" id="A0A494RPW9"/>
<dbReference type="FunFam" id="3.40.50.720:FF:000084">
    <property type="entry name" value="Short-chain dehydrogenase reductase"/>
    <property type="match status" value="1"/>
</dbReference>
<dbReference type="EMBL" id="CP032707">
    <property type="protein sequence ID" value="AYG95386.1"/>
    <property type="molecule type" value="Genomic_DNA"/>
</dbReference>
<dbReference type="Pfam" id="PF13561">
    <property type="entry name" value="adh_short_C2"/>
    <property type="match status" value="1"/>
</dbReference>
<dbReference type="PANTHER" id="PTHR43639">
    <property type="entry name" value="OXIDOREDUCTASE, SHORT-CHAIN DEHYDROGENASE/REDUCTASE FAMILY (AFU_ORTHOLOGUE AFUA_5G02870)"/>
    <property type="match status" value="1"/>
</dbReference>
<evidence type="ECO:0000256" key="1">
    <source>
        <dbReference type="ARBA" id="ARBA00006484"/>
    </source>
</evidence>
<dbReference type="OrthoDB" id="9812986at2"/>
<gene>
    <name evidence="5" type="ORF">D8I30_09515</name>
</gene>
<dbReference type="NCBIfam" id="NF005559">
    <property type="entry name" value="PRK07231.1"/>
    <property type="match status" value="1"/>
</dbReference>
<keyword evidence="6" id="KW-1185">Reference proteome</keyword>
<protein>
    <recommendedName>
        <fullName evidence="4">D-xylose 1-dehydrogenase</fullName>
        <ecNumber evidence="3">1.1.1.175</ecNumber>
    </recommendedName>
</protein>